<feature type="chain" id="PRO_5030099622" evidence="1">
    <location>
        <begin position="25"/>
        <end position="93"/>
    </location>
</feature>
<protein>
    <submittedName>
        <fullName evidence="2">Uncharacterized protein</fullName>
    </submittedName>
</protein>
<evidence type="ECO:0000256" key="1">
    <source>
        <dbReference type="SAM" id="SignalP"/>
    </source>
</evidence>
<keyword evidence="3" id="KW-1185">Reference proteome</keyword>
<gene>
    <name evidence="2" type="ORF">DFR24_1275</name>
</gene>
<evidence type="ECO:0000313" key="2">
    <source>
        <dbReference type="EMBL" id="TDU31891.1"/>
    </source>
</evidence>
<name>A0A4R7PE99_9GAMM</name>
<proteinExistence type="predicted"/>
<dbReference type="EMBL" id="SOBT01000008">
    <property type="protein sequence ID" value="TDU31891.1"/>
    <property type="molecule type" value="Genomic_DNA"/>
</dbReference>
<evidence type="ECO:0000313" key="3">
    <source>
        <dbReference type="Proteomes" id="UP000295341"/>
    </source>
</evidence>
<comment type="caution">
    <text evidence="2">The sequence shown here is derived from an EMBL/GenBank/DDBJ whole genome shotgun (WGS) entry which is preliminary data.</text>
</comment>
<dbReference type="Proteomes" id="UP000295341">
    <property type="component" value="Unassembled WGS sequence"/>
</dbReference>
<sequence length="93" mass="9373">MKTFQTLALIAALATGAFAAPAFAASPNGPSIDGYAAASLSAASAGSVEMLSAPARKGCAIRNTCDLMDPVALDAEFGDDPQAVQQMPESDRP</sequence>
<feature type="signal peptide" evidence="1">
    <location>
        <begin position="1"/>
        <end position="24"/>
    </location>
</feature>
<organism evidence="2 3">
    <name type="scientific">Panacagrimonas perspica</name>
    <dbReference type="NCBI Taxonomy" id="381431"/>
    <lineage>
        <taxon>Bacteria</taxon>
        <taxon>Pseudomonadati</taxon>
        <taxon>Pseudomonadota</taxon>
        <taxon>Gammaproteobacteria</taxon>
        <taxon>Nevskiales</taxon>
        <taxon>Nevskiaceae</taxon>
        <taxon>Panacagrimonas</taxon>
    </lineage>
</organism>
<accession>A0A4R7PE99</accession>
<reference evidence="2 3" key="1">
    <citation type="submission" date="2019-03" db="EMBL/GenBank/DDBJ databases">
        <title>Genomic Encyclopedia of Type Strains, Phase IV (KMG-IV): sequencing the most valuable type-strain genomes for metagenomic binning, comparative biology and taxonomic classification.</title>
        <authorList>
            <person name="Goeker M."/>
        </authorList>
    </citation>
    <scope>NUCLEOTIDE SEQUENCE [LARGE SCALE GENOMIC DNA]</scope>
    <source>
        <strain evidence="2 3">DSM 26377</strain>
    </source>
</reference>
<keyword evidence="1" id="KW-0732">Signal</keyword>
<dbReference type="AlphaFoldDB" id="A0A4R7PE99"/>
<dbReference type="RefSeq" id="WP_133880441.1">
    <property type="nucleotide sequence ID" value="NZ_MWIN01000006.1"/>
</dbReference>